<dbReference type="PANTHER" id="PTHR11228:SF7">
    <property type="entry name" value="PQQA PEPTIDE CYCLASE"/>
    <property type="match status" value="1"/>
</dbReference>
<evidence type="ECO:0000256" key="1">
    <source>
        <dbReference type="ARBA" id="ARBA00022691"/>
    </source>
</evidence>
<dbReference type="SUPFAM" id="SSF102114">
    <property type="entry name" value="Radical SAM enzymes"/>
    <property type="match status" value="1"/>
</dbReference>
<feature type="non-terminal residue" evidence="6">
    <location>
        <position position="173"/>
    </location>
</feature>
<evidence type="ECO:0000256" key="2">
    <source>
        <dbReference type="ARBA" id="ARBA00022723"/>
    </source>
</evidence>
<dbReference type="SFLD" id="SFLDG01067">
    <property type="entry name" value="SPASM/twitch_domain_containing"/>
    <property type="match status" value="1"/>
</dbReference>
<dbReference type="SFLD" id="SFLDS00029">
    <property type="entry name" value="Radical_SAM"/>
    <property type="match status" value="1"/>
</dbReference>
<dbReference type="InterPro" id="IPR013785">
    <property type="entry name" value="Aldolase_TIM"/>
</dbReference>
<proteinExistence type="predicted"/>
<dbReference type="PANTHER" id="PTHR11228">
    <property type="entry name" value="RADICAL SAM DOMAIN PROTEIN"/>
    <property type="match status" value="1"/>
</dbReference>
<dbReference type="Pfam" id="PF04055">
    <property type="entry name" value="Radical_SAM"/>
    <property type="match status" value="1"/>
</dbReference>
<reference evidence="6" key="1">
    <citation type="journal article" date="2014" name="Front. Microbiol.">
        <title>High frequency of phylogenetically diverse reductive dehalogenase-homologous genes in deep subseafloor sedimentary metagenomes.</title>
        <authorList>
            <person name="Kawai M."/>
            <person name="Futagami T."/>
            <person name="Toyoda A."/>
            <person name="Takaki Y."/>
            <person name="Nishi S."/>
            <person name="Hori S."/>
            <person name="Arai W."/>
            <person name="Tsubouchi T."/>
            <person name="Morono Y."/>
            <person name="Uchiyama I."/>
            <person name="Ito T."/>
            <person name="Fujiyama A."/>
            <person name="Inagaki F."/>
            <person name="Takami H."/>
        </authorList>
    </citation>
    <scope>NUCLEOTIDE SEQUENCE</scope>
    <source>
        <strain evidence="6">Expedition CK06-06</strain>
    </source>
</reference>
<evidence type="ECO:0000313" key="6">
    <source>
        <dbReference type="EMBL" id="GAF93652.1"/>
    </source>
</evidence>
<organism evidence="6">
    <name type="scientific">marine sediment metagenome</name>
    <dbReference type="NCBI Taxonomy" id="412755"/>
    <lineage>
        <taxon>unclassified sequences</taxon>
        <taxon>metagenomes</taxon>
        <taxon>ecological metagenomes</taxon>
    </lineage>
</organism>
<gene>
    <name evidence="6" type="ORF">S01H1_22987</name>
</gene>
<dbReference type="AlphaFoldDB" id="X0TZR6"/>
<evidence type="ECO:0000256" key="4">
    <source>
        <dbReference type="ARBA" id="ARBA00023014"/>
    </source>
</evidence>
<accession>X0TZR6</accession>
<keyword evidence="2" id="KW-0479">Metal-binding</keyword>
<feature type="domain" description="Radical SAM core" evidence="5">
    <location>
        <begin position="109"/>
        <end position="168"/>
    </location>
</feature>
<evidence type="ECO:0000259" key="5">
    <source>
        <dbReference type="Pfam" id="PF04055"/>
    </source>
</evidence>
<dbReference type="InterPro" id="IPR058240">
    <property type="entry name" value="rSAM_sf"/>
</dbReference>
<dbReference type="GO" id="GO:0003824">
    <property type="term" value="F:catalytic activity"/>
    <property type="evidence" value="ECO:0007669"/>
    <property type="project" value="InterPro"/>
</dbReference>
<keyword evidence="4" id="KW-0411">Iron-sulfur</keyword>
<comment type="caution">
    <text evidence="6">The sequence shown here is derived from an EMBL/GenBank/DDBJ whole genome shotgun (WGS) entry which is preliminary data.</text>
</comment>
<sequence>HPLEDYLGRWYMRKLLGYLSRKRPGRKTVIEEIITSYADPAATLWQRLKYWPLHRFIRRLKGGVTDQTFRRRVAEHTSTVRGLVVTARSLAEFGLTLPQRFSCPLIIVWNFTNRCNLKCRHCYQHSEHRRLSDELTLAEKLRVVDDLGEHYVPMIAFAGGEPTICPDLLPVLH</sequence>
<dbReference type="InterPro" id="IPR007197">
    <property type="entry name" value="rSAM"/>
</dbReference>
<evidence type="ECO:0000256" key="3">
    <source>
        <dbReference type="ARBA" id="ARBA00023004"/>
    </source>
</evidence>
<keyword evidence="3" id="KW-0408">Iron</keyword>
<dbReference type="GO" id="GO:0006783">
    <property type="term" value="P:heme biosynthetic process"/>
    <property type="evidence" value="ECO:0007669"/>
    <property type="project" value="TreeGrafter"/>
</dbReference>
<protein>
    <recommendedName>
        <fullName evidence="5">Radical SAM core domain-containing protein</fullName>
    </recommendedName>
</protein>
<dbReference type="EMBL" id="BARS01013123">
    <property type="protein sequence ID" value="GAF93652.1"/>
    <property type="molecule type" value="Genomic_DNA"/>
</dbReference>
<dbReference type="Gene3D" id="3.20.20.70">
    <property type="entry name" value="Aldolase class I"/>
    <property type="match status" value="1"/>
</dbReference>
<feature type="non-terminal residue" evidence="6">
    <location>
        <position position="1"/>
    </location>
</feature>
<dbReference type="InterPro" id="IPR050377">
    <property type="entry name" value="Radical_SAM_PqqE_MftC-like"/>
</dbReference>
<dbReference type="GO" id="GO:0046872">
    <property type="term" value="F:metal ion binding"/>
    <property type="evidence" value="ECO:0007669"/>
    <property type="project" value="UniProtKB-KW"/>
</dbReference>
<keyword evidence="1" id="KW-0949">S-adenosyl-L-methionine</keyword>
<dbReference type="GO" id="GO:0051536">
    <property type="term" value="F:iron-sulfur cluster binding"/>
    <property type="evidence" value="ECO:0007669"/>
    <property type="project" value="UniProtKB-KW"/>
</dbReference>
<dbReference type="CDD" id="cd01335">
    <property type="entry name" value="Radical_SAM"/>
    <property type="match status" value="1"/>
</dbReference>
<name>X0TZR6_9ZZZZ</name>